<keyword evidence="1" id="KW-1133">Transmembrane helix</keyword>
<evidence type="ECO:0000313" key="5">
    <source>
        <dbReference type="Proteomes" id="UP001296969"/>
    </source>
</evidence>
<accession>A0A9D7AKJ9</accession>
<feature type="transmembrane region" description="Helical" evidence="1">
    <location>
        <begin position="29"/>
        <end position="46"/>
    </location>
</feature>
<gene>
    <name evidence="3" type="ORF">I2492_16450</name>
    <name evidence="2" type="ORF">I2493_15550</name>
</gene>
<sequence>MFRKKQSLLLPFIILIVLFIPGLKLSGFIVRLDIIVLISLILYTILKKNGAYLLITQYFFIETILFLIFIISGISACLILGKDLFIVLKSFIYPIVKSYILYCFILSYCYKHKICSDTYNINYYLLICFFIDSIFKLIEWKFSYIKVFWLNLINLDSWWNDTLGYRNLGLSGISIYDYSFAAVVCISIGIYSFKIYNANSILMYCKNFVLFSIVAVSAFLSGRTAFIVMGVFLSIFFFKTSKSILKFIPIFIILPICFLIIFPSFFSSTEFFWIIEPINNALNGNFSTESTNDLIDNHLFIPDNLFGYGIWAQFGDQINSSVHGSDSGFILSILFSGWLGFIFLIFSSIIITIRVIFSSFMNINDKKIFISFILSNLIVMIKGPIFFTSINAFIFFILLTPLVSHRMRRYVNEPA</sequence>
<evidence type="ECO:0000313" key="4">
    <source>
        <dbReference type="Proteomes" id="UP000807542"/>
    </source>
</evidence>
<organism evidence="3 4">
    <name type="scientific">Limnobaculum xujianqingii</name>
    <dbReference type="NCBI Taxonomy" id="2738837"/>
    <lineage>
        <taxon>Bacteria</taxon>
        <taxon>Pseudomonadati</taxon>
        <taxon>Pseudomonadota</taxon>
        <taxon>Gammaproteobacteria</taxon>
        <taxon>Enterobacterales</taxon>
        <taxon>Budviciaceae</taxon>
        <taxon>Limnobaculum</taxon>
    </lineage>
</organism>
<keyword evidence="5" id="KW-1185">Reference proteome</keyword>
<protein>
    <submittedName>
        <fullName evidence="3">Uncharacterized protein</fullName>
    </submittedName>
</protein>
<evidence type="ECO:0000313" key="2">
    <source>
        <dbReference type="EMBL" id="MBK5074420.1"/>
    </source>
</evidence>
<comment type="caution">
    <text evidence="3">The sequence shown here is derived from an EMBL/GenBank/DDBJ whole genome shotgun (WGS) entry which is preliminary data.</text>
</comment>
<feature type="transmembrane region" description="Helical" evidence="1">
    <location>
        <begin position="329"/>
        <end position="357"/>
    </location>
</feature>
<dbReference type="EMBL" id="JADRCQ010000005">
    <property type="protein sequence ID" value="MBK5074420.1"/>
    <property type="molecule type" value="Genomic_DNA"/>
</dbReference>
<dbReference type="RefSeq" id="WP_228399553.1">
    <property type="nucleotide sequence ID" value="NZ_JADRCP010000005.1"/>
</dbReference>
<keyword evidence="1" id="KW-0812">Transmembrane</keyword>
<feature type="transmembrane region" description="Helical" evidence="1">
    <location>
        <begin position="87"/>
        <end position="109"/>
    </location>
</feature>
<feature type="transmembrane region" description="Helical" evidence="1">
    <location>
        <begin position="208"/>
        <end position="238"/>
    </location>
</feature>
<feature type="transmembrane region" description="Helical" evidence="1">
    <location>
        <begin position="121"/>
        <end position="138"/>
    </location>
</feature>
<reference evidence="3 5" key="1">
    <citation type="submission" date="2020-11" db="EMBL/GenBank/DDBJ databases">
        <title>Insectihabitans protaetiae gen. nov. sp. nov. and Insectihabitans allomyrinae sp. nov., isolated from larvae of Protaetia brevitarsis seulensis and Allomyrina dichotoma, respectively.</title>
        <authorList>
            <person name="Lee S.D."/>
            <person name="Byeon Y.-S."/>
            <person name="Kim S.-M."/>
            <person name="Yang H.L."/>
            <person name="Kim I.S."/>
        </authorList>
    </citation>
    <scope>NUCLEOTIDE SEQUENCE</scope>
    <source>
        <strain evidence="3">CWB-B4</strain>
        <strain evidence="2 5">CWB-B43</strain>
    </source>
</reference>
<feature type="transmembrane region" description="Helical" evidence="1">
    <location>
        <begin position="175"/>
        <end position="196"/>
    </location>
</feature>
<proteinExistence type="predicted"/>
<feature type="transmembrane region" description="Helical" evidence="1">
    <location>
        <begin position="7"/>
        <end position="23"/>
    </location>
</feature>
<feature type="transmembrane region" description="Helical" evidence="1">
    <location>
        <begin position="58"/>
        <end position="81"/>
    </location>
</feature>
<dbReference type="AlphaFoldDB" id="A0A9D7AKJ9"/>
<feature type="transmembrane region" description="Helical" evidence="1">
    <location>
        <begin position="244"/>
        <end position="266"/>
    </location>
</feature>
<keyword evidence="1" id="KW-0472">Membrane</keyword>
<name>A0A9D7AKJ9_9GAMM</name>
<evidence type="ECO:0000313" key="3">
    <source>
        <dbReference type="EMBL" id="MBK5177914.1"/>
    </source>
</evidence>
<dbReference type="Proteomes" id="UP000807542">
    <property type="component" value="Unassembled WGS sequence"/>
</dbReference>
<dbReference type="Proteomes" id="UP001296969">
    <property type="component" value="Unassembled WGS sequence"/>
</dbReference>
<evidence type="ECO:0000256" key="1">
    <source>
        <dbReference type="SAM" id="Phobius"/>
    </source>
</evidence>
<feature type="transmembrane region" description="Helical" evidence="1">
    <location>
        <begin position="369"/>
        <end position="399"/>
    </location>
</feature>
<dbReference type="EMBL" id="JADRCP010000005">
    <property type="protein sequence ID" value="MBK5177914.1"/>
    <property type="molecule type" value="Genomic_DNA"/>
</dbReference>